<dbReference type="EMBL" id="MN738808">
    <property type="protein sequence ID" value="QHS84395.1"/>
    <property type="molecule type" value="Genomic_DNA"/>
</dbReference>
<dbReference type="Pfam" id="PF14412">
    <property type="entry name" value="AHH"/>
    <property type="match status" value="1"/>
</dbReference>
<evidence type="ECO:0000313" key="1">
    <source>
        <dbReference type="EMBL" id="QHS84395.1"/>
    </source>
</evidence>
<protein>
    <submittedName>
        <fullName evidence="1">Uncharacterized protein</fullName>
    </submittedName>
</protein>
<proteinExistence type="predicted"/>
<name>A0A6C0AYW7_9ZZZZ</name>
<dbReference type="InterPro" id="IPR032871">
    <property type="entry name" value="AHH_dom_containing"/>
</dbReference>
<dbReference type="AlphaFoldDB" id="A0A6C0AYW7"/>
<organism evidence="1">
    <name type="scientific">viral metagenome</name>
    <dbReference type="NCBI Taxonomy" id="1070528"/>
    <lineage>
        <taxon>unclassified sequences</taxon>
        <taxon>metagenomes</taxon>
        <taxon>organismal metagenomes</taxon>
    </lineage>
</organism>
<sequence length="131" mass="15707">MIFKLLKYSTLLFFGLTKNNFYTIRDNRNLKGLVSVHHIIPKQFKNHPVIKISKYEIENGYNLMFLPTNNANNKLLLHHDRPFHSNGHNKYNKYVENILDEMFVMGKINEYNLCELNIKLKQNMRHLDCPW</sequence>
<reference evidence="1" key="1">
    <citation type="journal article" date="2020" name="Nature">
        <title>Giant virus diversity and host interactions through global metagenomics.</title>
        <authorList>
            <person name="Schulz F."/>
            <person name="Roux S."/>
            <person name="Paez-Espino D."/>
            <person name="Jungbluth S."/>
            <person name="Walsh D.A."/>
            <person name="Denef V.J."/>
            <person name="McMahon K.D."/>
            <person name="Konstantinidis K.T."/>
            <person name="Eloe-Fadrosh E.A."/>
            <person name="Kyrpides N.C."/>
            <person name="Woyke T."/>
        </authorList>
    </citation>
    <scope>NUCLEOTIDE SEQUENCE</scope>
    <source>
        <strain evidence="1">GVMAG-S-ERX556022-25</strain>
    </source>
</reference>
<accession>A0A6C0AYW7</accession>